<gene>
    <name evidence="2" type="ORF">ECRASSUSDP1_LOCUS29400</name>
</gene>
<dbReference type="EMBL" id="CAMPGE010030253">
    <property type="protein sequence ID" value="CAI2387766.1"/>
    <property type="molecule type" value="Genomic_DNA"/>
</dbReference>
<accession>A0AAD1YBK7</accession>
<evidence type="ECO:0000256" key="1">
    <source>
        <dbReference type="SAM" id="MobiDB-lite"/>
    </source>
</evidence>
<organism evidence="2 3">
    <name type="scientific">Euplotes crassus</name>
    <dbReference type="NCBI Taxonomy" id="5936"/>
    <lineage>
        <taxon>Eukaryota</taxon>
        <taxon>Sar</taxon>
        <taxon>Alveolata</taxon>
        <taxon>Ciliophora</taxon>
        <taxon>Intramacronucleata</taxon>
        <taxon>Spirotrichea</taxon>
        <taxon>Hypotrichia</taxon>
        <taxon>Euplotida</taxon>
        <taxon>Euplotidae</taxon>
        <taxon>Moneuplotes</taxon>
    </lineage>
</organism>
<name>A0AAD1YBK7_EUPCR</name>
<protein>
    <submittedName>
        <fullName evidence="2">Uncharacterized protein</fullName>
    </submittedName>
</protein>
<keyword evidence="3" id="KW-1185">Reference proteome</keyword>
<feature type="region of interest" description="Disordered" evidence="1">
    <location>
        <begin position="1"/>
        <end position="32"/>
    </location>
</feature>
<reference evidence="2" key="1">
    <citation type="submission" date="2023-07" db="EMBL/GenBank/DDBJ databases">
        <authorList>
            <consortium name="AG Swart"/>
            <person name="Singh M."/>
            <person name="Singh A."/>
            <person name="Seah K."/>
            <person name="Emmerich C."/>
        </authorList>
    </citation>
    <scope>NUCLEOTIDE SEQUENCE</scope>
    <source>
        <strain evidence="2">DP1</strain>
    </source>
</reference>
<feature type="region of interest" description="Disordered" evidence="1">
    <location>
        <begin position="435"/>
        <end position="466"/>
    </location>
</feature>
<feature type="compositionally biased region" description="Polar residues" evidence="1">
    <location>
        <begin position="266"/>
        <end position="279"/>
    </location>
</feature>
<evidence type="ECO:0000313" key="2">
    <source>
        <dbReference type="EMBL" id="CAI2387766.1"/>
    </source>
</evidence>
<feature type="compositionally biased region" description="Polar residues" evidence="1">
    <location>
        <begin position="8"/>
        <end position="32"/>
    </location>
</feature>
<evidence type="ECO:0000313" key="3">
    <source>
        <dbReference type="Proteomes" id="UP001295684"/>
    </source>
</evidence>
<comment type="caution">
    <text evidence="2">The sequence shown here is derived from an EMBL/GenBank/DDBJ whole genome shotgun (WGS) entry which is preliminary data.</text>
</comment>
<sequence>MNLRIQGKDSTVQETVDQKSTSGVNGDGLETSSPCRWNQEVMNLFSQNSSLLPSDIKIPEMPKIYRRSHQNDEEIRKKEREILMKQLEKFDDNVKHAILLSKDRALKSDFYRKLESLAQTIHIYRNIFFTRSPSFAEPVKAASKERSKIGSKSPSKRTRFRNGQKKLPVIKHGPLYSDSISTESTKSRSVNSQYKDLINDRFDKIVNEVIKEERNSPERKRHSIKKMYKTSSCESSSNFLSKVEAQPGKFPNLVSPFRLQNNNEKLPNLGCNNTINPRSSKSKKVSPEKMENRALRLRRAASIKNLQEHEQARIIYNHGCDSGRSNRGSLKKLDNARIKRLAQPRKSHNVINPPPQNSHPQGDHDLSRSRLLALRNSKSLKKLKYKDEFLSAIKDLTTDISESPIKRKIPGFKPALSLKKSMIIYQSGIIEDDENKRQRRKKFQIPQKQKIISTVDSRNNKTKDTE</sequence>
<feature type="region of interest" description="Disordered" evidence="1">
    <location>
        <begin position="141"/>
        <end position="162"/>
    </location>
</feature>
<feature type="region of interest" description="Disordered" evidence="1">
    <location>
        <begin position="266"/>
        <end position="290"/>
    </location>
</feature>
<dbReference type="AlphaFoldDB" id="A0AAD1YBK7"/>
<proteinExistence type="predicted"/>
<dbReference type="Proteomes" id="UP001295684">
    <property type="component" value="Unassembled WGS sequence"/>
</dbReference>
<feature type="region of interest" description="Disordered" evidence="1">
    <location>
        <begin position="342"/>
        <end position="365"/>
    </location>
</feature>